<keyword evidence="5" id="KW-0418">Kinase</keyword>
<feature type="domain" description="CobQ/CobB/MinD/ParA nucleotide binding" evidence="9">
    <location>
        <begin position="42"/>
        <end position="216"/>
    </location>
</feature>
<protein>
    <recommendedName>
        <fullName evidence="2">non-specific protein-tyrosine kinase</fullName>
        <ecNumber evidence="2">2.7.10.2</ecNumber>
    </recommendedName>
</protein>
<dbReference type="FunFam" id="3.40.50.300:FF:000527">
    <property type="entry name" value="Tyrosine-protein kinase etk"/>
    <property type="match status" value="1"/>
</dbReference>
<reference evidence="10 11" key="1">
    <citation type="submission" date="2019-07" db="EMBL/GenBank/DDBJ databases">
        <title>Genomic Encyclopedia of Type Strains, Phase I: the one thousand microbial genomes (KMG-I) project.</title>
        <authorList>
            <person name="Kyrpides N."/>
        </authorList>
    </citation>
    <scope>NUCLEOTIDE SEQUENCE [LARGE SCALE GENOMIC DNA]</scope>
    <source>
        <strain evidence="10 11">DSM 6562</strain>
    </source>
</reference>
<organism evidence="10 11">
    <name type="scientific">Desulfallas thermosapovorans DSM 6562</name>
    <dbReference type="NCBI Taxonomy" id="1121431"/>
    <lineage>
        <taxon>Bacteria</taxon>
        <taxon>Bacillati</taxon>
        <taxon>Bacillota</taxon>
        <taxon>Clostridia</taxon>
        <taxon>Eubacteriales</taxon>
        <taxon>Desulfallaceae</taxon>
        <taxon>Desulfallas</taxon>
    </lineage>
</organism>
<dbReference type="GO" id="GO:0005524">
    <property type="term" value="F:ATP binding"/>
    <property type="evidence" value="ECO:0007669"/>
    <property type="project" value="UniProtKB-KW"/>
</dbReference>
<comment type="similarity">
    <text evidence="1">Belongs to the CpsD/CapB family.</text>
</comment>
<dbReference type="PANTHER" id="PTHR32309">
    <property type="entry name" value="TYROSINE-PROTEIN KINASE"/>
    <property type="match status" value="1"/>
</dbReference>
<sequence length="239" mass="25868">MPKKHSSPVFSSVDIRSPFAEAFRTLRTNLSFAGVDKPYRTILVTSTLPDEGKSSTTSNLGVVLAQAGQKVLIMDCDLRKPVQHNNFMLNNTVGVTNCLVNGQELSRVVQSTEVLGLDVLTCGPIPPNPAELIASDKMAALINAAREAYDIVLVDSPPALTVTDASLLSAMVDGVLLVVKTASTKIEMVQEAKSSLEKANAKIIGVVLNQVDANSSNYYYHYYYYAKDDKKKSMPKVAL</sequence>
<dbReference type="SUPFAM" id="SSF52540">
    <property type="entry name" value="P-loop containing nucleoside triphosphate hydrolases"/>
    <property type="match status" value="1"/>
</dbReference>
<evidence type="ECO:0000256" key="6">
    <source>
        <dbReference type="ARBA" id="ARBA00022840"/>
    </source>
</evidence>
<dbReference type="EC" id="2.7.10.2" evidence="2"/>
<dbReference type="Proteomes" id="UP000323166">
    <property type="component" value="Unassembled WGS sequence"/>
</dbReference>
<evidence type="ECO:0000256" key="2">
    <source>
        <dbReference type="ARBA" id="ARBA00011903"/>
    </source>
</evidence>
<dbReference type="PANTHER" id="PTHR32309:SF13">
    <property type="entry name" value="FERRIC ENTEROBACTIN TRANSPORT PROTEIN FEPE"/>
    <property type="match status" value="1"/>
</dbReference>
<dbReference type="InterPro" id="IPR002586">
    <property type="entry name" value="CobQ/CobB/MinD/ParA_Nub-bd_dom"/>
</dbReference>
<dbReference type="Gene3D" id="3.40.50.300">
    <property type="entry name" value="P-loop containing nucleotide triphosphate hydrolases"/>
    <property type="match status" value="1"/>
</dbReference>
<gene>
    <name evidence="10" type="ORF">LX24_02781</name>
</gene>
<dbReference type="NCBIfam" id="TIGR01007">
    <property type="entry name" value="eps_fam"/>
    <property type="match status" value="1"/>
</dbReference>
<dbReference type="Pfam" id="PF01656">
    <property type="entry name" value="CbiA"/>
    <property type="match status" value="1"/>
</dbReference>
<dbReference type="EMBL" id="VNHM01000021">
    <property type="protein sequence ID" value="TYO93252.1"/>
    <property type="molecule type" value="Genomic_DNA"/>
</dbReference>
<name>A0A5S4ZN36_9FIRM</name>
<dbReference type="InterPro" id="IPR005702">
    <property type="entry name" value="Wzc-like_C"/>
</dbReference>
<evidence type="ECO:0000256" key="4">
    <source>
        <dbReference type="ARBA" id="ARBA00022741"/>
    </source>
</evidence>
<keyword evidence="6" id="KW-0067">ATP-binding</keyword>
<dbReference type="GO" id="GO:0042802">
    <property type="term" value="F:identical protein binding"/>
    <property type="evidence" value="ECO:0007669"/>
    <property type="project" value="UniProtKB-ARBA"/>
</dbReference>
<dbReference type="GO" id="GO:0005886">
    <property type="term" value="C:plasma membrane"/>
    <property type="evidence" value="ECO:0007669"/>
    <property type="project" value="TreeGrafter"/>
</dbReference>
<dbReference type="InterPro" id="IPR050445">
    <property type="entry name" value="Bact_polysacc_biosynth/exp"/>
</dbReference>
<keyword evidence="4" id="KW-0547">Nucleotide-binding</keyword>
<evidence type="ECO:0000256" key="1">
    <source>
        <dbReference type="ARBA" id="ARBA00007316"/>
    </source>
</evidence>
<evidence type="ECO:0000256" key="7">
    <source>
        <dbReference type="ARBA" id="ARBA00023137"/>
    </source>
</evidence>
<dbReference type="RefSeq" id="WP_166512713.1">
    <property type="nucleotide sequence ID" value="NZ_VNHM01000021.1"/>
</dbReference>
<keyword evidence="7" id="KW-0829">Tyrosine-protein kinase</keyword>
<keyword evidence="11" id="KW-1185">Reference proteome</keyword>
<evidence type="ECO:0000256" key="5">
    <source>
        <dbReference type="ARBA" id="ARBA00022777"/>
    </source>
</evidence>
<dbReference type="GO" id="GO:0004715">
    <property type="term" value="F:non-membrane spanning protein tyrosine kinase activity"/>
    <property type="evidence" value="ECO:0007669"/>
    <property type="project" value="UniProtKB-EC"/>
</dbReference>
<evidence type="ECO:0000259" key="9">
    <source>
        <dbReference type="Pfam" id="PF01656"/>
    </source>
</evidence>
<evidence type="ECO:0000313" key="11">
    <source>
        <dbReference type="Proteomes" id="UP000323166"/>
    </source>
</evidence>
<dbReference type="CDD" id="cd05387">
    <property type="entry name" value="BY-kinase"/>
    <property type="match status" value="1"/>
</dbReference>
<evidence type="ECO:0000256" key="3">
    <source>
        <dbReference type="ARBA" id="ARBA00022679"/>
    </source>
</evidence>
<keyword evidence="3" id="KW-0808">Transferase</keyword>
<evidence type="ECO:0000313" key="10">
    <source>
        <dbReference type="EMBL" id="TYO93252.1"/>
    </source>
</evidence>
<comment type="catalytic activity">
    <reaction evidence="8">
        <text>L-tyrosyl-[protein] + ATP = O-phospho-L-tyrosyl-[protein] + ADP + H(+)</text>
        <dbReference type="Rhea" id="RHEA:10596"/>
        <dbReference type="Rhea" id="RHEA-COMP:10136"/>
        <dbReference type="Rhea" id="RHEA-COMP:20101"/>
        <dbReference type="ChEBI" id="CHEBI:15378"/>
        <dbReference type="ChEBI" id="CHEBI:30616"/>
        <dbReference type="ChEBI" id="CHEBI:46858"/>
        <dbReference type="ChEBI" id="CHEBI:61978"/>
        <dbReference type="ChEBI" id="CHEBI:456216"/>
        <dbReference type="EC" id="2.7.10.2"/>
    </reaction>
</comment>
<dbReference type="InterPro" id="IPR027417">
    <property type="entry name" value="P-loop_NTPase"/>
</dbReference>
<dbReference type="AlphaFoldDB" id="A0A5S4ZN36"/>
<evidence type="ECO:0000256" key="8">
    <source>
        <dbReference type="ARBA" id="ARBA00051245"/>
    </source>
</evidence>
<accession>A0A5S4ZN36</accession>
<comment type="caution">
    <text evidence="10">The sequence shown here is derived from an EMBL/GenBank/DDBJ whole genome shotgun (WGS) entry which is preliminary data.</text>
</comment>
<proteinExistence type="inferred from homology"/>